<reference evidence="3 4" key="1">
    <citation type="submission" date="2018-01" db="EMBL/GenBank/DDBJ databases">
        <title>Genomic Encyclopedia of Archaeal and Bacterial Type Strains, Phase II (KMG-II): from individual species to whole genera.</title>
        <authorList>
            <person name="Goeker M."/>
        </authorList>
    </citation>
    <scope>NUCLEOTIDE SEQUENCE [LARGE SCALE GENOMIC DNA]</scope>
    <source>
        <strain evidence="3 4">DSM 12048</strain>
    </source>
</reference>
<dbReference type="GO" id="GO:0005737">
    <property type="term" value="C:cytoplasm"/>
    <property type="evidence" value="ECO:0007669"/>
    <property type="project" value="TreeGrafter"/>
</dbReference>
<gene>
    <name evidence="3" type="ORF">LV82_01818</name>
</gene>
<evidence type="ECO:0000259" key="2">
    <source>
        <dbReference type="Pfam" id="PF01266"/>
    </source>
</evidence>
<comment type="caution">
    <text evidence="3">The sequence shown here is derived from an EMBL/GenBank/DDBJ whole genome shotgun (WGS) entry which is preliminary data.</text>
</comment>
<dbReference type="Gene3D" id="3.50.50.60">
    <property type="entry name" value="FAD/NAD(P)-binding domain"/>
    <property type="match status" value="2"/>
</dbReference>
<dbReference type="Gene3D" id="3.30.9.10">
    <property type="entry name" value="D-Amino Acid Oxidase, subunit A, domain 2"/>
    <property type="match status" value="1"/>
</dbReference>
<organism evidence="3 4">
    <name type="scientific">Albidovulum inexpectatum</name>
    <dbReference type="NCBI Taxonomy" id="196587"/>
    <lineage>
        <taxon>Bacteria</taxon>
        <taxon>Pseudomonadati</taxon>
        <taxon>Pseudomonadota</taxon>
        <taxon>Alphaproteobacteria</taxon>
        <taxon>Rhodobacterales</taxon>
        <taxon>Paracoccaceae</taxon>
        <taxon>Albidovulum</taxon>
    </lineage>
</organism>
<dbReference type="RefSeq" id="WP_104070984.1">
    <property type="nucleotide sequence ID" value="NZ_PRDS01000005.1"/>
</dbReference>
<evidence type="ECO:0000313" key="3">
    <source>
        <dbReference type="EMBL" id="PPB80469.1"/>
    </source>
</evidence>
<accession>A0A2S5JGC3</accession>
<dbReference type="InterPro" id="IPR006076">
    <property type="entry name" value="FAD-dep_OxRdtase"/>
</dbReference>
<dbReference type="PRINTS" id="PR00411">
    <property type="entry name" value="PNDRDTASEI"/>
</dbReference>
<dbReference type="EMBL" id="PRDS01000005">
    <property type="protein sequence ID" value="PPB80469.1"/>
    <property type="molecule type" value="Genomic_DNA"/>
</dbReference>
<dbReference type="PANTHER" id="PTHR13847:SF289">
    <property type="entry name" value="GLYCINE OXIDASE"/>
    <property type="match status" value="1"/>
</dbReference>
<sequence>MDARQEIELLVIGAGVIGMSAAVEAAARGLSVTVIDREGPAAGASAGNAGGFAFPEIDPLASPGKLLAAPRWLFDPLGPLSIPPRHAVHVLPWMLRFARECLPARVRAARRAQGALMLHARRTLEPFMQRAGSLHMLRKRGQIRVYESVRAFEAARQSYESAESEGWRFQWLTSPDEIAGIQPGLSPRFQRGIFTQDWWAISDPRDYVLALAEALRAAGGRIVRAEARAVLPEDGSVAVQTTDGDMRASHVVIAAGIYSNRLTRSIGQDFPLEAERGYNTTLPPGAFDLRCHVTFDEHGFVAAPLSGGIRIGGAVELGGTELPPNFARARAMLRKAQDFMPGLRAEGGTEWMGMRPSLPDTLPVIGRARRSPRVLFAFGHGHLGLTQSSATADIVADLVQGRAPAVDLAPFSPDRFG</sequence>
<proteinExistence type="predicted"/>
<dbReference type="AlphaFoldDB" id="A0A2S5JGC3"/>
<dbReference type="PANTHER" id="PTHR13847">
    <property type="entry name" value="SARCOSINE DEHYDROGENASE-RELATED"/>
    <property type="match status" value="1"/>
</dbReference>
<keyword evidence="1" id="KW-0560">Oxidoreductase</keyword>
<feature type="domain" description="FAD dependent oxidoreductase" evidence="2">
    <location>
        <begin position="9"/>
        <end position="398"/>
    </location>
</feature>
<dbReference type="InterPro" id="IPR036188">
    <property type="entry name" value="FAD/NAD-bd_sf"/>
</dbReference>
<dbReference type="Pfam" id="PF01266">
    <property type="entry name" value="DAO"/>
    <property type="match status" value="1"/>
</dbReference>
<evidence type="ECO:0000313" key="4">
    <source>
        <dbReference type="Proteomes" id="UP000239736"/>
    </source>
</evidence>
<dbReference type="SUPFAM" id="SSF51905">
    <property type="entry name" value="FAD/NAD(P)-binding domain"/>
    <property type="match status" value="1"/>
</dbReference>
<name>A0A2S5JGC3_9RHOB</name>
<dbReference type="OrthoDB" id="9805337at2"/>
<dbReference type="GO" id="GO:0016491">
    <property type="term" value="F:oxidoreductase activity"/>
    <property type="evidence" value="ECO:0007669"/>
    <property type="project" value="UniProtKB-KW"/>
</dbReference>
<protein>
    <submittedName>
        <fullName evidence="3">D-amino-acid dehydrogenase</fullName>
    </submittedName>
</protein>
<dbReference type="SUPFAM" id="SSF54373">
    <property type="entry name" value="FAD-linked reductases, C-terminal domain"/>
    <property type="match status" value="1"/>
</dbReference>
<dbReference type="Proteomes" id="UP000239736">
    <property type="component" value="Unassembled WGS sequence"/>
</dbReference>
<keyword evidence="4" id="KW-1185">Reference proteome</keyword>
<evidence type="ECO:0000256" key="1">
    <source>
        <dbReference type="ARBA" id="ARBA00023002"/>
    </source>
</evidence>